<comment type="caution">
    <text evidence="1">The sequence shown here is derived from an EMBL/GenBank/DDBJ whole genome shotgun (WGS) entry which is preliminary data.</text>
</comment>
<name>A0AAV6ZRS4_ENGPU</name>
<evidence type="ECO:0000313" key="2">
    <source>
        <dbReference type="Proteomes" id="UP000824782"/>
    </source>
</evidence>
<organism evidence="1 2">
    <name type="scientific">Engystomops pustulosus</name>
    <name type="common">Tungara frog</name>
    <name type="synonym">Physalaemus pustulosus</name>
    <dbReference type="NCBI Taxonomy" id="76066"/>
    <lineage>
        <taxon>Eukaryota</taxon>
        <taxon>Metazoa</taxon>
        <taxon>Chordata</taxon>
        <taxon>Craniata</taxon>
        <taxon>Vertebrata</taxon>
        <taxon>Euteleostomi</taxon>
        <taxon>Amphibia</taxon>
        <taxon>Batrachia</taxon>
        <taxon>Anura</taxon>
        <taxon>Neobatrachia</taxon>
        <taxon>Hyloidea</taxon>
        <taxon>Leptodactylidae</taxon>
        <taxon>Leiuperinae</taxon>
        <taxon>Engystomops</taxon>
    </lineage>
</organism>
<dbReference type="EMBL" id="WNYA01000011">
    <property type="protein sequence ID" value="KAG8551125.1"/>
    <property type="molecule type" value="Genomic_DNA"/>
</dbReference>
<reference evidence="1" key="1">
    <citation type="thesis" date="2020" institute="ProQuest LLC" country="789 East Eisenhower Parkway, Ann Arbor, MI, USA">
        <title>Comparative Genomics and Chromosome Evolution.</title>
        <authorList>
            <person name="Mudd A.B."/>
        </authorList>
    </citation>
    <scope>NUCLEOTIDE SEQUENCE</scope>
    <source>
        <strain evidence="1">237g6f4</strain>
        <tissue evidence="1">Blood</tissue>
    </source>
</reference>
<proteinExistence type="predicted"/>
<dbReference type="Proteomes" id="UP000824782">
    <property type="component" value="Unassembled WGS sequence"/>
</dbReference>
<accession>A0AAV6ZRS4</accession>
<sequence>MAGCVLPIFGCCMSDPNTKNPKYGDVRSVRGNIVIQNIVLCLDFFQTLWKDYLHICTGAFVVWDFHVFTICETLFVKQKFI</sequence>
<dbReference type="AlphaFoldDB" id="A0AAV6ZRS4"/>
<gene>
    <name evidence="1" type="ORF">GDO81_003972</name>
</gene>
<evidence type="ECO:0000313" key="1">
    <source>
        <dbReference type="EMBL" id="KAG8551125.1"/>
    </source>
</evidence>
<protein>
    <submittedName>
        <fullName evidence="1">Uncharacterized protein</fullName>
    </submittedName>
</protein>
<keyword evidence="2" id="KW-1185">Reference proteome</keyword>